<evidence type="ECO:0000259" key="5">
    <source>
        <dbReference type="PROSITE" id="PS51007"/>
    </source>
</evidence>
<evidence type="ECO:0000256" key="3">
    <source>
        <dbReference type="ARBA" id="ARBA00023004"/>
    </source>
</evidence>
<evidence type="ECO:0000313" key="7">
    <source>
        <dbReference type="Proteomes" id="UP000245911"/>
    </source>
</evidence>
<dbReference type="PANTHER" id="PTHR35008">
    <property type="entry name" value="BLL4482 PROTEIN-RELATED"/>
    <property type="match status" value="1"/>
</dbReference>
<keyword evidence="7" id="KW-1185">Reference proteome</keyword>
<keyword evidence="3 4" id="KW-0408">Iron</keyword>
<dbReference type="Pfam" id="PF13442">
    <property type="entry name" value="Cytochrome_CBB3"/>
    <property type="match status" value="1"/>
</dbReference>
<dbReference type="SUPFAM" id="SSF46626">
    <property type="entry name" value="Cytochrome c"/>
    <property type="match status" value="2"/>
</dbReference>
<evidence type="ECO:0000256" key="4">
    <source>
        <dbReference type="PROSITE-ProRule" id="PRU00433"/>
    </source>
</evidence>
<evidence type="ECO:0000313" key="6">
    <source>
        <dbReference type="EMBL" id="PVH27690.1"/>
    </source>
</evidence>
<keyword evidence="6" id="KW-0418">Kinase</keyword>
<reference evidence="6" key="1">
    <citation type="submission" date="2018-04" db="EMBL/GenBank/DDBJ databases">
        <title>Pararhodobacter oceanense sp. nov., isolated from marine intertidal sediment.</title>
        <authorList>
            <person name="Wang X.-L."/>
            <person name="Du Z.-J."/>
        </authorList>
    </citation>
    <scope>NUCLEOTIDE SEQUENCE [LARGE SCALE GENOMIC DNA]</scope>
    <source>
        <strain evidence="6">AM505</strain>
    </source>
</reference>
<comment type="caution">
    <text evidence="6">The sequence shown here is derived from an EMBL/GenBank/DDBJ whole genome shotgun (WGS) entry which is preliminary data.</text>
</comment>
<sequence>MRKLAATALALALVGAAGFWLMTRPAALAPETLAVLAAHDADAEAGELVFWAAGCAGCHTAPGLEVTAPVEERLHLSGGQEFATPFGTFTAPNISMDPEQGIGGWSLPEFARAVTLGVSPAGQHYYPAFPFTSYARATPEDIADLWAFWQSLPADATPTRAHDVGFPFTLRRGLGLWKLLNYNADFVAPARDDPQYTRGRYLVEALGHCAECHTPRDVAGGLDQAEWLTGAPNPAGDGRIPALPPEGWSGEDIAAYLQSGFTPEFDVAGGTMAEVIANLSRISAEDRAAIAAYLVTFRSSPNR</sequence>
<dbReference type="GO" id="GO:0046872">
    <property type="term" value="F:metal ion binding"/>
    <property type="evidence" value="ECO:0007669"/>
    <property type="project" value="UniProtKB-KW"/>
</dbReference>
<dbReference type="InterPro" id="IPR051459">
    <property type="entry name" value="Cytochrome_c-type_DH"/>
</dbReference>
<dbReference type="GO" id="GO:0009055">
    <property type="term" value="F:electron transfer activity"/>
    <property type="evidence" value="ECO:0007669"/>
    <property type="project" value="InterPro"/>
</dbReference>
<dbReference type="AlphaFoldDB" id="A0A2T8HQI8"/>
<dbReference type="InterPro" id="IPR009056">
    <property type="entry name" value="Cyt_c-like_dom"/>
</dbReference>
<accession>A0A2T8HQI8</accession>
<dbReference type="InterPro" id="IPR036909">
    <property type="entry name" value="Cyt_c-like_dom_sf"/>
</dbReference>
<organism evidence="6 7">
    <name type="scientific">Pararhodobacter oceanensis</name>
    <dbReference type="NCBI Taxonomy" id="2172121"/>
    <lineage>
        <taxon>Bacteria</taxon>
        <taxon>Pseudomonadati</taxon>
        <taxon>Pseudomonadota</taxon>
        <taxon>Alphaproteobacteria</taxon>
        <taxon>Rhodobacterales</taxon>
        <taxon>Paracoccaceae</taxon>
        <taxon>Pararhodobacter</taxon>
    </lineage>
</organism>
<keyword evidence="6" id="KW-0808">Transferase</keyword>
<feature type="domain" description="Cytochrome c" evidence="5">
    <location>
        <begin position="194"/>
        <end position="298"/>
    </location>
</feature>
<dbReference type="GO" id="GO:0016301">
    <property type="term" value="F:kinase activity"/>
    <property type="evidence" value="ECO:0007669"/>
    <property type="project" value="UniProtKB-KW"/>
</dbReference>
<feature type="domain" description="Cytochrome c" evidence="5">
    <location>
        <begin position="41"/>
        <end position="153"/>
    </location>
</feature>
<evidence type="ECO:0000256" key="2">
    <source>
        <dbReference type="ARBA" id="ARBA00022723"/>
    </source>
</evidence>
<gene>
    <name evidence="6" type="ORF">DDE20_16410</name>
</gene>
<dbReference type="Proteomes" id="UP000245911">
    <property type="component" value="Unassembled WGS sequence"/>
</dbReference>
<evidence type="ECO:0000256" key="1">
    <source>
        <dbReference type="ARBA" id="ARBA00022617"/>
    </source>
</evidence>
<dbReference type="PANTHER" id="PTHR35008:SF8">
    <property type="entry name" value="ALCOHOL DEHYDROGENASE CYTOCHROME C SUBUNIT"/>
    <property type="match status" value="1"/>
</dbReference>
<dbReference type="Pfam" id="PF00034">
    <property type="entry name" value="Cytochrom_C"/>
    <property type="match status" value="1"/>
</dbReference>
<keyword evidence="2 4" id="KW-0479">Metal-binding</keyword>
<dbReference type="RefSeq" id="WP_116559609.1">
    <property type="nucleotide sequence ID" value="NZ_QDKM01000010.1"/>
</dbReference>
<dbReference type="Gene3D" id="1.10.760.10">
    <property type="entry name" value="Cytochrome c-like domain"/>
    <property type="match status" value="2"/>
</dbReference>
<dbReference type="PROSITE" id="PS51007">
    <property type="entry name" value="CYTC"/>
    <property type="match status" value="2"/>
</dbReference>
<dbReference type="OrthoDB" id="9811281at2"/>
<proteinExistence type="predicted"/>
<dbReference type="GO" id="GO:0020037">
    <property type="term" value="F:heme binding"/>
    <property type="evidence" value="ECO:0007669"/>
    <property type="project" value="InterPro"/>
</dbReference>
<keyword evidence="1 4" id="KW-0349">Heme</keyword>
<protein>
    <submittedName>
        <fullName evidence="6">Diacylglycerol kinase</fullName>
    </submittedName>
</protein>
<dbReference type="EMBL" id="QDKM01000010">
    <property type="protein sequence ID" value="PVH27690.1"/>
    <property type="molecule type" value="Genomic_DNA"/>
</dbReference>
<name>A0A2T8HQI8_9RHOB</name>